<dbReference type="Gene3D" id="1.10.10.10">
    <property type="entry name" value="Winged helix-like DNA-binding domain superfamily/Winged helix DNA-binding domain"/>
    <property type="match status" value="1"/>
</dbReference>
<proteinExistence type="predicted"/>
<reference evidence="5" key="2">
    <citation type="submission" date="2023-06" db="EMBL/GenBank/DDBJ databases">
        <authorList>
            <consortium name="Lawrence Berkeley National Laboratory"/>
            <person name="Haridas S."/>
            <person name="Hensen N."/>
            <person name="Bonometti L."/>
            <person name="Westerberg I."/>
            <person name="Brannstrom I.O."/>
            <person name="Guillou S."/>
            <person name="Cros-Aarteil S."/>
            <person name="Calhoun S."/>
            <person name="Kuo A."/>
            <person name="Mondo S."/>
            <person name="Pangilinan J."/>
            <person name="Riley R."/>
            <person name="Labutti K."/>
            <person name="Andreopoulos B."/>
            <person name="Lipzen A."/>
            <person name="Chen C."/>
            <person name="Yanf M."/>
            <person name="Daum C."/>
            <person name="Ng V."/>
            <person name="Clum A."/>
            <person name="Steindorff A."/>
            <person name="Ohm R."/>
            <person name="Martin F."/>
            <person name="Silar P."/>
            <person name="Natvig D."/>
            <person name="Lalanne C."/>
            <person name="Gautier V."/>
            <person name="Ament-Velasquez S.L."/>
            <person name="Kruys A."/>
            <person name="Hutchinson M.I."/>
            <person name="Powell A.J."/>
            <person name="Barry K."/>
            <person name="Miller A.N."/>
            <person name="Grigoriev I.V."/>
            <person name="Debuchy R."/>
            <person name="Gladieux P."/>
            <person name="Thoren M.H."/>
            <person name="Johannesson H."/>
        </authorList>
    </citation>
    <scope>NUCLEOTIDE SEQUENCE</scope>
    <source>
        <strain evidence="5">SMH4131-1</strain>
    </source>
</reference>
<dbReference type="InterPro" id="IPR036388">
    <property type="entry name" value="WH-like_DNA-bd_sf"/>
</dbReference>
<dbReference type="PANTHER" id="PTHR43712">
    <property type="entry name" value="PUTATIVE (AFU_ORTHOLOGUE AFUA_4G14580)-RELATED"/>
    <property type="match status" value="1"/>
</dbReference>
<evidence type="ECO:0000256" key="1">
    <source>
        <dbReference type="ARBA" id="ARBA00022603"/>
    </source>
</evidence>
<accession>A0AAE0M5M2</accession>
<organism evidence="5 6">
    <name type="scientific">Cercophora scortea</name>
    <dbReference type="NCBI Taxonomy" id="314031"/>
    <lineage>
        <taxon>Eukaryota</taxon>
        <taxon>Fungi</taxon>
        <taxon>Dikarya</taxon>
        <taxon>Ascomycota</taxon>
        <taxon>Pezizomycotina</taxon>
        <taxon>Sordariomycetes</taxon>
        <taxon>Sordariomycetidae</taxon>
        <taxon>Sordariales</taxon>
        <taxon>Lasiosphaeriaceae</taxon>
        <taxon>Cercophora</taxon>
    </lineage>
</organism>
<evidence type="ECO:0000256" key="3">
    <source>
        <dbReference type="ARBA" id="ARBA00022691"/>
    </source>
</evidence>
<dbReference type="GO" id="GO:0008171">
    <property type="term" value="F:O-methyltransferase activity"/>
    <property type="evidence" value="ECO:0007669"/>
    <property type="project" value="InterPro"/>
</dbReference>
<comment type="caution">
    <text evidence="5">The sequence shown here is derived from an EMBL/GenBank/DDBJ whole genome shotgun (WGS) entry which is preliminary data.</text>
</comment>
<dbReference type="SUPFAM" id="SSF46785">
    <property type="entry name" value="Winged helix' DNA-binding domain"/>
    <property type="match status" value="1"/>
</dbReference>
<dbReference type="EMBL" id="JAUEPO010000006">
    <property type="protein sequence ID" value="KAK3319880.1"/>
    <property type="molecule type" value="Genomic_DNA"/>
</dbReference>
<dbReference type="SUPFAM" id="SSF53335">
    <property type="entry name" value="S-adenosyl-L-methionine-dependent methyltransferases"/>
    <property type="match status" value="1"/>
</dbReference>
<dbReference type="InterPro" id="IPR016461">
    <property type="entry name" value="COMT-like"/>
</dbReference>
<gene>
    <name evidence="5" type="ORF">B0T19DRAFT_451321</name>
</gene>
<evidence type="ECO:0000256" key="2">
    <source>
        <dbReference type="ARBA" id="ARBA00022679"/>
    </source>
</evidence>
<dbReference type="AlphaFoldDB" id="A0AAE0M5M2"/>
<dbReference type="InterPro" id="IPR001077">
    <property type="entry name" value="COMT_C"/>
</dbReference>
<protein>
    <submittedName>
        <fullName evidence="5">S-adenosyl-L-methionine-dependent methyltransferase</fullName>
    </submittedName>
</protein>
<keyword evidence="1 5" id="KW-0489">Methyltransferase</keyword>
<evidence type="ECO:0000313" key="5">
    <source>
        <dbReference type="EMBL" id="KAK3319880.1"/>
    </source>
</evidence>
<dbReference type="Pfam" id="PF00891">
    <property type="entry name" value="Methyltransf_2"/>
    <property type="match status" value="1"/>
</dbReference>
<sequence>MSTTSIVDLSARIAANVAKVNDYLVSHGLPAPSFDEDAPLTGLIPADAADVQAARKAVIQDTAELRRLMLGCAPREYVMSFSSNENLSLQATVRFGLAKTFPPGSETTFGAMAAATGVVSEPNVRQLVRHAVTKNIFREPRPGVVAHSSISRLLAEDSLIADWAGAAFDDLWQAAAQTCNALAKYPGSEEPNTTGFCVANNTDKPMYEFLSTVPERARRFANAMTAFSEREAGLVSHVTDNYPWGDLGSGLVVDVGGSTGFVSHALARKFPHLHLLVQDLPPVTYMAHDFLTPQPIHGADVYFFRSILHNWPTKYCLEILRNHSRAGALKPGARVVVMDMVLPDKDSVASTPAEEERLRGMDLVMLELFDAHEREMDDWRALFAEADPRFEFKGGWLPKESNKWFFVAEWKG</sequence>
<evidence type="ECO:0000313" key="6">
    <source>
        <dbReference type="Proteomes" id="UP001286456"/>
    </source>
</evidence>
<keyword evidence="2" id="KW-0808">Transferase</keyword>
<evidence type="ECO:0000259" key="4">
    <source>
        <dbReference type="Pfam" id="PF00891"/>
    </source>
</evidence>
<dbReference type="InterPro" id="IPR029063">
    <property type="entry name" value="SAM-dependent_MTases_sf"/>
</dbReference>
<dbReference type="PANTHER" id="PTHR43712:SF12">
    <property type="entry name" value="STERIGMATOCYSTIN 8-O-METHYLTRANSFERASE"/>
    <property type="match status" value="1"/>
</dbReference>
<dbReference type="GO" id="GO:0032259">
    <property type="term" value="P:methylation"/>
    <property type="evidence" value="ECO:0007669"/>
    <property type="project" value="UniProtKB-KW"/>
</dbReference>
<dbReference type="PROSITE" id="PS51683">
    <property type="entry name" value="SAM_OMT_II"/>
    <property type="match status" value="1"/>
</dbReference>
<keyword evidence="6" id="KW-1185">Reference proteome</keyword>
<reference evidence="5" key="1">
    <citation type="journal article" date="2023" name="Mol. Phylogenet. Evol.">
        <title>Genome-scale phylogeny and comparative genomics of the fungal order Sordariales.</title>
        <authorList>
            <person name="Hensen N."/>
            <person name="Bonometti L."/>
            <person name="Westerberg I."/>
            <person name="Brannstrom I.O."/>
            <person name="Guillou S."/>
            <person name="Cros-Aarteil S."/>
            <person name="Calhoun S."/>
            <person name="Haridas S."/>
            <person name="Kuo A."/>
            <person name="Mondo S."/>
            <person name="Pangilinan J."/>
            <person name="Riley R."/>
            <person name="LaButti K."/>
            <person name="Andreopoulos B."/>
            <person name="Lipzen A."/>
            <person name="Chen C."/>
            <person name="Yan M."/>
            <person name="Daum C."/>
            <person name="Ng V."/>
            <person name="Clum A."/>
            <person name="Steindorff A."/>
            <person name="Ohm R.A."/>
            <person name="Martin F."/>
            <person name="Silar P."/>
            <person name="Natvig D.O."/>
            <person name="Lalanne C."/>
            <person name="Gautier V."/>
            <person name="Ament-Velasquez S.L."/>
            <person name="Kruys A."/>
            <person name="Hutchinson M.I."/>
            <person name="Powell A.J."/>
            <person name="Barry K."/>
            <person name="Miller A.N."/>
            <person name="Grigoriev I.V."/>
            <person name="Debuchy R."/>
            <person name="Gladieux P."/>
            <person name="Hiltunen Thoren M."/>
            <person name="Johannesson H."/>
        </authorList>
    </citation>
    <scope>NUCLEOTIDE SEQUENCE</scope>
    <source>
        <strain evidence="5">SMH4131-1</strain>
    </source>
</reference>
<name>A0AAE0M5M2_9PEZI</name>
<dbReference type="InterPro" id="IPR036390">
    <property type="entry name" value="WH_DNA-bd_sf"/>
</dbReference>
<feature type="domain" description="O-methyltransferase C-terminal" evidence="4">
    <location>
        <begin position="250"/>
        <end position="386"/>
    </location>
</feature>
<dbReference type="Proteomes" id="UP001286456">
    <property type="component" value="Unassembled WGS sequence"/>
</dbReference>
<keyword evidence="3" id="KW-0949">S-adenosyl-L-methionine</keyword>
<dbReference type="Gene3D" id="3.40.50.150">
    <property type="entry name" value="Vaccinia Virus protein VP39"/>
    <property type="match status" value="1"/>
</dbReference>